<comment type="caution">
    <text evidence="5">The sequence shown here is derived from an EMBL/GenBank/DDBJ whole genome shotgun (WGS) entry which is preliminary data.</text>
</comment>
<evidence type="ECO:0000313" key="6">
    <source>
        <dbReference type="Proteomes" id="UP000271974"/>
    </source>
</evidence>
<feature type="non-terminal residue" evidence="5">
    <location>
        <position position="405"/>
    </location>
</feature>
<dbReference type="SUPFAM" id="SSF82171">
    <property type="entry name" value="DPP6 N-terminal domain-like"/>
    <property type="match status" value="1"/>
</dbReference>
<protein>
    <recommendedName>
        <fullName evidence="4">Sortilin N-terminal domain-containing protein</fullName>
    </recommendedName>
</protein>
<dbReference type="GO" id="GO:0006892">
    <property type="term" value="P:post-Golgi vesicle-mediated transport"/>
    <property type="evidence" value="ECO:0007669"/>
    <property type="project" value="TreeGrafter"/>
</dbReference>
<evidence type="ECO:0000256" key="2">
    <source>
        <dbReference type="SAM" id="MobiDB-lite"/>
    </source>
</evidence>
<dbReference type="STRING" id="188477.A0A433T9E2"/>
<dbReference type="EMBL" id="RQTK01000525">
    <property type="protein sequence ID" value="RUS78212.1"/>
    <property type="molecule type" value="Genomic_DNA"/>
</dbReference>
<evidence type="ECO:0000256" key="3">
    <source>
        <dbReference type="SAM" id="SignalP"/>
    </source>
</evidence>
<feature type="compositionally biased region" description="Basic and acidic residues" evidence="2">
    <location>
        <begin position="67"/>
        <end position="80"/>
    </location>
</feature>
<dbReference type="GO" id="GO:0005794">
    <property type="term" value="C:Golgi apparatus"/>
    <property type="evidence" value="ECO:0007669"/>
    <property type="project" value="TreeGrafter"/>
</dbReference>
<keyword evidence="6" id="KW-1185">Reference proteome</keyword>
<dbReference type="Proteomes" id="UP000271974">
    <property type="component" value="Unassembled WGS sequence"/>
</dbReference>
<gene>
    <name evidence="5" type="ORF">EGW08_014026</name>
</gene>
<dbReference type="SUPFAM" id="SSF110296">
    <property type="entry name" value="Oligoxyloglucan reducing end-specific cellobiohydrolase"/>
    <property type="match status" value="1"/>
</dbReference>
<accession>A0A433T9E2</accession>
<feature type="domain" description="Sortilin N-terminal" evidence="4">
    <location>
        <begin position="125"/>
        <end position="395"/>
    </location>
</feature>
<dbReference type="Gene3D" id="2.130.10.10">
    <property type="entry name" value="YVTN repeat-like/Quinoprotein amine dehydrogenase"/>
    <property type="match status" value="1"/>
</dbReference>
<dbReference type="PANTHER" id="PTHR12106:SF27">
    <property type="entry name" value="SORTILIN-RELATED RECEPTOR"/>
    <property type="match status" value="1"/>
</dbReference>
<dbReference type="OrthoDB" id="443634at2759"/>
<organism evidence="5 6">
    <name type="scientific">Elysia chlorotica</name>
    <name type="common">Eastern emerald elysia</name>
    <name type="synonym">Sea slug</name>
    <dbReference type="NCBI Taxonomy" id="188477"/>
    <lineage>
        <taxon>Eukaryota</taxon>
        <taxon>Metazoa</taxon>
        <taxon>Spiralia</taxon>
        <taxon>Lophotrochozoa</taxon>
        <taxon>Mollusca</taxon>
        <taxon>Gastropoda</taxon>
        <taxon>Heterobranchia</taxon>
        <taxon>Euthyneura</taxon>
        <taxon>Panpulmonata</taxon>
        <taxon>Sacoglossa</taxon>
        <taxon>Placobranchoidea</taxon>
        <taxon>Plakobranchidae</taxon>
        <taxon>Elysia</taxon>
    </lineage>
</organism>
<feature type="chain" id="PRO_5019361846" description="Sortilin N-terminal domain-containing protein" evidence="3">
    <location>
        <begin position="24"/>
        <end position="405"/>
    </location>
</feature>
<dbReference type="GO" id="GO:0016020">
    <property type="term" value="C:membrane"/>
    <property type="evidence" value="ECO:0007669"/>
    <property type="project" value="TreeGrafter"/>
</dbReference>
<dbReference type="InterPro" id="IPR031778">
    <property type="entry name" value="Sortilin_N"/>
</dbReference>
<dbReference type="AlphaFoldDB" id="A0A433T9E2"/>
<feature type="signal peptide" evidence="3">
    <location>
        <begin position="1"/>
        <end position="23"/>
    </location>
</feature>
<evidence type="ECO:0000313" key="5">
    <source>
        <dbReference type="EMBL" id="RUS78212.1"/>
    </source>
</evidence>
<reference evidence="5 6" key="1">
    <citation type="submission" date="2019-01" db="EMBL/GenBank/DDBJ databases">
        <title>A draft genome assembly of the solar-powered sea slug Elysia chlorotica.</title>
        <authorList>
            <person name="Cai H."/>
            <person name="Li Q."/>
            <person name="Fang X."/>
            <person name="Li J."/>
            <person name="Curtis N.E."/>
            <person name="Altenburger A."/>
            <person name="Shibata T."/>
            <person name="Feng M."/>
            <person name="Maeda T."/>
            <person name="Schwartz J.A."/>
            <person name="Shigenobu S."/>
            <person name="Lundholm N."/>
            <person name="Nishiyama T."/>
            <person name="Yang H."/>
            <person name="Hasebe M."/>
            <person name="Li S."/>
            <person name="Pierce S.K."/>
            <person name="Wang J."/>
        </authorList>
    </citation>
    <scope>NUCLEOTIDE SEQUENCE [LARGE SCALE GENOMIC DNA]</scope>
    <source>
        <strain evidence="5">EC2010</strain>
        <tissue evidence="5">Whole organism of an adult</tissue>
    </source>
</reference>
<keyword evidence="1" id="KW-0677">Repeat</keyword>
<dbReference type="InterPro" id="IPR015943">
    <property type="entry name" value="WD40/YVTN_repeat-like_dom_sf"/>
</dbReference>
<dbReference type="InterPro" id="IPR050310">
    <property type="entry name" value="VPS10-sortilin"/>
</dbReference>
<proteinExistence type="predicted"/>
<name>A0A433T9E2_ELYCH</name>
<evidence type="ECO:0000256" key="1">
    <source>
        <dbReference type="ARBA" id="ARBA00022737"/>
    </source>
</evidence>
<dbReference type="PANTHER" id="PTHR12106">
    <property type="entry name" value="SORTILIN RELATED"/>
    <property type="match status" value="1"/>
</dbReference>
<keyword evidence="3" id="KW-0732">Signal</keyword>
<evidence type="ECO:0000259" key="4">
    <source>
        <dbReference type="Pfam" id="PF15902"/>
    </source>
</evidence>
<sequence>MRGLPKGNIICKLLFLCVCCVTGHERIGLPSDTLHVAEEKQNDAPGRRIYTINAQHLYGSGSGFEGSQHHRIERSADSKSHGTPKSVVAQLADDHHTTLIVHWAGEGSDVIIALAKNSSEEDRSDLYVSYDYGANFTDVNSMMTVSPGGAQAVINKYYTVNKLNTHYLFTDLHSQCVFMTDDSCKTFTRHCGLPFKPRSLSVHPHNAAYLLGLDEESALKQLYLSNDNGFTWVPVVSNVKAFYWDFPGSNDTSRIYVQEQQGWNDGQILSISLASFARSASSESRRAPPKMDVLLTHVVDFQINGDYIFATRSVNLLGSPSRGPTMQLWISHKGESFFRAEFPNEHNVTDFYVADASEGQLMVCVSHNESLTNLYISDVDSYKFSLSLERVVYFNPKKSANNNWI</sequence>
<feature type="region of interest" description="Disordered" evidence="2">
    <location>
        <begin position="64"/>
        <end position="83"/>
    </location>
</feature>
<dbReference type="Pfam" id="PF15902">
    <property type="entry name" value="Sortilin-Vps10"/>
    <property type="match status" value="1"/>
</dbReference>